<organism evidence="1 2">
    <name type="scientific">Prevotella disiens DNF00882</name>
    <dbReference type="NCBI Taxonomy" id="1401075"/>
    <lineage>
        <taxon>Bacteria</taxon>
        <taxon>Pseudomonadati</taxon>
        <taxon>Bacteroidota</taxon>
        <taxon>Bacteroidia</taxon>
        <taxon>Bacteroidales</taxon>
        <taxon>Prevotellaceae</taxon>
        <taxon>Prevotella</taxon>
    </lineage>
</organism>
<dbReference type="Proteomes" id="UP000029538">
    <property type="component" value="Unassembled WGS sequence"/>
</dbReference>
<dbReference type="RefSeq" id="WP_036884284.1">
    <property type="nucleotide sequence ID" value="NZ_JRNR01000100.1"/>
</dbReference>
<evidence type="ECO:0000313" key="1">
    <source>
        <dbReference type="EMBL" id="KGF48345.1"/>
    </source>
</evidence>
<accession>A0A096ANL0</accession>
<proteinExistence type="predicted"/>
<reference evidence="1 2" key="1">
    <citation type="submission" date="2014-07" db="EMBL/GenBank/DDBJ databases">
        <authorList>
            <person name="McCorrison J."/>
            <person name="Sanka R."/>
            <person name="Torralba M."/>
            <person name="Gillis M."/>
            <person name="Haft D.H."/>
            <person name="Methe B."/>
            <person name="Sutton G."/>
            <person name="Nelson K.E."/>
        </authorList>
    </citation>
    <scope>NUCLEOTIDE SEQUENCE [LARGE SCALE GENOMIC DNA]</scope>
    <source>
        <strain evidence="1 2">DNF00882</strain>
    </source>
</reference>
<comment type="caution">
    <text evidence="1">The sequence shown here is derived from an EMBL/GenBank/DDBJ whole genome shotgun (WGS) entry which is preliminary data.</text>
</comment>
<evidence type="ECO:0000313" key="2">
    <source>
        <dbReference type="Proteomes" id="UP000029538"/>
    </source>
</evidence>
<name>A0A096ANL0_9BACT</name>
<protein>
    <submittedName>
        <fullName evidence="1">Uncharacterized protein</fullName>
    </submittedName>
</protein>
<gene>
    <name evidence="1" type="ORF">HMPREF0654_09500</name>
</gene>
<dbReference type="AlphaFoldDB" id="A0A096ANL0"/>
<sequence length="234" mass="26664">MRITTISRFKVVAAMVRGFFQGFINGQIDAKQPGRTDLKPVEYKQIIADNYETLSACFVSVMFPILIRLNYDNLEDVAADMKKRKFSNATSPKLLLRYACGAKAIYDAVIKEYQTQMTALLIGRLQPMKTFFETYEKGTEELEVISVPLAIRSMVRTQMMAYSTSLQAANPEIKALHQATVFKLMLQGMVTLLHDEPISLEGDNLEMIFRRVSLNSDNFETLMNEMNQAYEDLI</sequence>
<dbReference type="EMBL" id="JRNR01000100">
    <property type="protein sequence ID" value="KGF48345.1"/>
    <property type="molecule type" value="Genomic_DNA"/>
</dbReference>